<sequence length="79" mass="9043">MAKSLKDGASFNQREVIDFLVEFSSFKDRVEKKFKDVSKELDGKINEHELWVGVYLIATDYAEELASKKAKQETVQKAS</sequence>
<keyword evidence="2" id="KW-1185">Reference proteome</keyword>
<organism evidence="1 2">
    <name type="scientific">Desulfocucumis palustris</name>
    <dbReference type="NCBI Taxonomy" id="1898651"/>
    <lineage>
        <taxon>Bacteria</taxon>
        <taxon>Bacillati</taxon>
        <taxon>Bacillota</taxon>
        <taxon>Clostridia</taxon>
        <taxon>Eubacteriales</taxon>
        <taxon>Desulfocucumaceae</taxon>
        <taxon>Desulfocucumis</taxon>
    </lineage>
</organism>
<dbReference type="AlphaFoldDB" id="A0A2L2XDD0"/>
<dbReference type="Proteomes" id="UP000239549">
    <property type="component" value="Unassembled WGS sequence"/>
</dbReference>
<gene>
    <name evidence="1" type="ORF">DCCM_3145</name>
</gene>
<dbReference type="RefSeq" id="WP_104372341.1">
    <property type="nucleotide sequence ID" value="NZ_BFAV01000125.1"/>
</dbReference>
<accession>A0A2L2XDD0</accession>
<comment type="caution">
    <text evidence="1">The sequence shown here is derived from an EMBL/GenBank/DDBJ whole genome shotgun (WGS) entry which is preliminary data.</text>
</comment>
<reference evidence="2" key="1">
    <citation type="submission" date="2018-02" db="EMBL/GenBank/DDBJ databases">
        <title>Genome sequence of Desulfocucumis palustris strain NAW-5.</title>
        <authorList>
            <person name="Watanabe M."/>
            <person name="Kojima H."/>
            <person name="Fukui M."/>
        </authorList>
    </citation>
    <scope>NUCLEOTIDE SEQUENCE [LARGE SCALE GENOMIC DNA]</scope>
    <source>
        <strain evidence="2">NAW-5</strain>
    </source>
</reference>
<evidence type="ECO:0000313" key="2">
    <source>
        <dbReference type="Proteomes" id="UP000239549"/>
    </source>
</evidence>
<dbReference type="EMBL" id="BFAV01000125">
    <property type="protein sequence ID" value="GBF34034.1"/>
    <property type="molecule type" value="Genomic_DNA"/>
</dbReference>
<proteinExistence type="predicted"/>
<name>A0A2L2XDD0_9FIRM</name>
<evidence type="ECO:0000313" key="1">
    <source>
        <dbReference type="EMBL" id="GBF34034.1"/>
    </source>
</evidence>
<dbReference type="OrthoDB" id="1725091at2"/>
<protein>
    <submittedName>
        <fullName evidence="1">Uncharacterized protein</fullName>
    </submittedName>
</protein>